<name>A0ABZ0IR71_9BACT</name>
<gene>
    <name evidence="2" type="ORF">RT717_26655</name>
</gene>
<keyword evidence="1" id="KW-0732">Signal</keyword>
<evidence type="ECO:0000313" key="3">
    <source>
        <dbReference type="Proteomes" id="UP001302349"/>
    </source>
</evidence>
<accession>A0ABZ0IR71</accession>
<feature type="signal peptide" evidence="1">
    <location>
        <begin position="1"/>
        <end position="18"/>
    </location>
</feature>
<sequence length="348" mass="40300">MRELFTLLLFLITLWAKAQTSNDLSTGVSQLVLNKPTRSSTDNNTVERACIDEKLTGQCIQYHNDQWFSYIPADGSSFYINVRHERCKDGRGVQLVVFKGELCQTETYEIISCNSPATADDFYFKVNSPEPNVRYFMIIDGYLGDFCDFTIEVSDKANGLPVLIEDPLAEGILEVNEKMIELHWEYQPDTSEVSHFSVIRTSKTDNKRWQLPLAFNSRGGVGSEYLLKDTLTEFGKYSYEVYLVDANNEHRLYLHHQAGLTEPTPARENTTAFFPFDVRKNTNLQITITDAVTKRTLVNKFVKDYKLGGLQYDFQELIDRGHYFFEVRIYDFKSRRTETFSKRFEVQD</sequence>
<protein>
    <submittedName>
        <fullName evidence="2">Uncharacterized protein</fullName>
    </submittedName>
</protein>
<keyword evidence="3" id="KW-1185">Reference proteome</keyword>
<dbReference type="Proteomes" id="UP001302349">
    <property type="component" value="Chromosome"/>
</dbReference>
<feature type="chain" id="PRO_5046763130" evidence="1">
    <location>
        <begin position="19"/>
        <end position="348"/>
    </location>
</feature>
<evidence type="ECO:0000256" key="1">
    <source>
        <dbReference type="SAM" id="SignalP"/>
    </source>
</evidence>
<proteinExistence type="predicted"/>
<organism evidence="2 3">
    <name type="scientific">Imperialibacter roseus</name>
    <dbReference type="NCBI Taxonomy" id="1324217"/>
    <lineage>
        <taxon>Bacteria</taxon>
        <taxon>Pseudomonadati</taxon>
        <taxon>Bacteroidota</taxon>
        <taxon>Cytophagia</taxon>
        <taxon>Cytophagales</taxon>
        <taxon>Flammeovirgaceae</taxon>
        <taxon>Imperialibacter</taxon>
    </lineage>
</organism>
<reference evidence="2 3" key="1">
    <citation type="journal article" date="2023" name="Microbiol. Resour. Announc.">
        <title>Complete Genome Sequence of Imperialibacter roseus strain P4T.</title>
        <authorList>
            <person name="Tizabi D.R."/>
            <person name="Bachvaroff T."/>
            <person name="Hill R.T."/>
        </authorList>
    </citation>
    <scope>NUCLEOTIDE SEQUENCE [LARGE SCALE GENOMIC DNA]</scope>
    <source>
        <strain evidence="2 3">P4T</strain>
    </source>
</reference>
<dbReference type="EMBL" id="CP136051">
    <property type="protein sequence ID" value="WOK06659.1"/>
    <property type="molecule type" value="Genomic_DNA"/>
</dbReference>
<dbReference type="RefSeq" id="WP_317489368.1">
    <property type="nucleotide sequence ID" value="NZ_CP136051.1"/>
</dbReference>
<evidence type="ECO:0000313" key="2">
    <source>
        <dbReference type="EMBL" id="WOK06659.1"/>
    </source>
</evidence>